<sequence length="75" mass="8792">MKIVRLAKKPGIWIEIALGFDTQPFTDPLQMEPSEQQMAEIQAWCVEHQCGLRMSFDQIVFKTEAELDMFMLKWS</sequence>
<protein>
    <submittedName>
        <fullName evidence="1">Uncharacterized protein</fullName>
    </submittedName>
</protein>
<name>A0A6J7WKH5_9CAUD</name>
<evidence type="ECO:0000313" key="1">
    <source>
        <dbReference type="EMBL" id="CAB5215013.1"/>
    </source>
</evidence>
<dbReference type="EMBL" id="LR798243">
    <property type="protein sequence ID" value="CAB5215013.1"/>
    <property type="molecule type" value="Genomic_DNA"/>
</dbReference>
<proteinExistence type="predicted"/>
<gene>
    <name evidence="1" type="ORF">UFOVP190_358</name>
</gene>
<accession>A0A6J7WKH5</accession>
<reference evidence="1" key="1">
    <citation type="submission" date="2020-05" db="EMBL/GenBank/DDBJ databases">
        <authorList>
            <person name="Chiriac C."/>
            <person name="Salcher M."/>
            <person name="Ghai R."/>
            <person name="Kavagutti S V."/>
        </authorList>
    </citation>
    <scope>NUCLEOTIDE SEQUENCE</scope>
</reference>
<organism evidence="1">
    <name type="scientific">uncultured Caudovirales phage</name>
    <dbReference type="NCBI Taxonomy" id="2100421"/>
    <lineage>
        <taxon>Viruses</taxon>
        <taxon>Duplodnaviria</taxon>
        <taxon>Heunggongvirae</taxon>
        <taxon>Uroviricota</taxon>
        <taxon>Caudoviricetes</taxon>
        <taxon>Peduoviridae</taxon>
        <taxon>Maltschvirus</taxon>
        <taxon>Maltschvirus maltsch</taxon>
    </lineage>
</organism>